<gene>
    <name evidence="1" type="ORF">TCMB3V08_LOCUS9341</name>
</gene>
<evidence type="ECO:0000313" key="1">
    <source>
        <dbReference type="EMBL" id="CAD7576778.1"/>
    </source>
</evidence>
<dbReference type="GO" id="GO:0099518">
    <property type="term" value="P:vesicle cytoskeletal trafficking"/>
    <property type="evidence" value="ECO:0007669"/>
    <property type="project" value="TreeGrafter"/>
</dbReference>
<dbReference type="InterPro" id="IPR039494">
    <property type="entry name" value="F8A"/>
</dbReference>
<dbReference type="AlphaFoldDB" id="A0A7R9PB58"/>
<name>A0A7R9PB58_TIMCA</name>
<proteinExistence type="predicted"/>
<dbReference type="GO" id="GO:0005769">
    <property type="term" value="C:early endosome"/>
    <property type="evidence" value="ECO:0007669"/>
    <property type="project" value="TreeGrafter"/>
</dbReference>
<dbReference type="EMBL" id="OE184671">
    <property type="protein sequence ID" value="CAD7576778.1"/>
    <property type="molecule type" value="Genomic_DNA"/>
</dbReference>
<dbReference type="PANTHER" id="PTHR16797">
    <property type="entry name" value="FACTOR VIII-ASSOCIATED GENE 1"/>
    <property type="match status" value="1"/>
</dbReference>
<sequence length="354" mass="38466">MSLFAVAGTMRGQRYFPDINDKTSLSVPSLGDDHKIQINLANALVVLSSTAEDGEIEVRISLANALVVLSCSTAEDGEIEVRISVGASAKSSHSTLAFAGSQRRGARAHWVTVQERPGTLCEEPDSSYSPRPAAELWVARAAVSCYAHASSRWQHHHTAEQGVSSSCPLSAGLALELGQALRVDLDRPEEAASQFRLAADLQAACPLERLNNLGLLTTCKIHLGDYDGALSVFNEMVSVAEHGGRPPVGVYADILRRCEVTRVLLLLILQPSAQRLPVDLAQVLEKYAWAEDGAVPVSYLSEDEFLLLQSLVMACQSHDLESLCSLEADLWRYLSTEQKDLLRTLVVQMSRSSK</sequence>
<dbReference type="PANTHER" id="PTHR16797:SF4">
    <property type="entry name" value="40-KDA HUNTINGTIN-ASSOCIATED PROTEIN"/>
    <property type="match status" value="1"/>
</dbReference>
<protein>
    <submittedName>
        <fullName evidence="1">(California timema) hypothetical protein</fullName>
    </submittedName>
</protein>
<organism evidence="1">
    <name type="scientific">Timema californicum</name>
    <name type="common">California timema</name>
    <name type="synonym">Walking stick</name>
    <dbReference type="NCBI Taxonomy" id="61474"/>
    <lineage>
        <taxon>Eukaryota</taxon>
        <taxon>Metazoa</taxon>
        <taxon>Ecdysozoa</taxon>
        <taxon>Arthropoda</taxon>
        <taxon>Hexapoda</taxon>
        <taxon>Insecta</taxon>
        <taxon>Pterygota</taxon>
        <taxon>Neoptera</taxon>
        <taxon>Polyneoptera</taxon>
        <taxon>Phasmatodea</taxon>
        <taxon>Timematodea</taxon>
        <taxon>Timematoidea</taxon>
        <taxon>Timematidae</taxon>
        <taxon>Timema</taxon>
    </lineage>
</organism>
<accession>A0A7R9PB58</accession>
<reference evidence="1" key="1">
    <citation type="submission" date="2020-11" db="EMBL/GenBank/DDBJ databases">
        <authorList>
            <person name="Tran Van P."/>
        </authorList>
    </citation>
    <scope>NUCLEOTIDE SEQUENCE</scope>
</reference>